<organism evidence="1 2">
    <name type="scientific">Plastorhodobacter daqingensis</name>
    <dbReference type="NCBI Taxonomy" id="1387281"/>
    <lineage>
        <taxon>Bacteria</taxon>
        <taxon>Pseudomonadati</taxon>
        <taxon>Pseudomonadota</taxon>
        <taxon>Alphaproteobacteria</taxon>
        <taxon>Rhodobacterales</taxon>
        <taxon>Paracoccaceae</taxon>
        <taxon>Plastorhodobacter</taxon>
    </lineage>
</organism>
<evidence type="ECO:0000313" key="1">
    <source>
        <dbReference type="EMBL" id="MFC7706344.1"/>
    </source>
</evidence>
<proteinExistence type="predicted"/>
<keyword evidence="2" id="KW-1185">Reference proteome</keyword>
<evidence type="ECO:0000313" key="2">
    <source>
        <dbReference type="Proteomes" id="UP001596516"/>
    </source>
</evidence>
<comment type="caution">
    <text evidence="1">The sequence shown here is derived from an EMBL/GenBank/DDBJ whole genome shotgun (WGS) entry which is preliminary data.</text>
</comment>
<dbReference type="RefSeq" id="WP_377406882.1">
    <property type="nucleotide sequence ID" value="NZ_JBHTFQ010000018.1"/>
</dbReference>
<dbReference type="Proteomes" id="UP001596516">
    <property type="component" value="Unassembled WGS sequence"/>
</dbReference>
<name>A0ABW2UNG1_9RHOB</name>
<sequence length="106" mass="11537">MTTLTSAPIDAGSPAYWADRQRAVRLIRAAEAVAQRLAEAPMYLHGGYDADGDVIPIDDHGPFDDMEEAIRDIEANPTAVNILVAQRLTSIGGYPVWSVIFALRNI</sequence>
<gene>
    <name evidence="1" type="ORF">ACFQXB_19420</name>
</gene>
<dbReference type="EMBL" id="JBHTFQ010000018">
    <property type="protein sequence ID" value="MFC7706344.1"/>
    <property type="molecule type" value="Genomic_DNA"/>
</dbReference>
<accession>A0ABW2UNG1</accession>
<reference evidence="2" key="1">
    <citation type="journal article" date="2019" name="Int. J. Syst. Evol. Microbiol.">
        <title>The Global Catalogue of Microorganisms (GCM) 10K type strain sequencing project: providing services to taxonomists for standard genome sequencing and annotation.</title>
        <authorList>
            <consortium name="The Broad Institute Genomics Platform"/>
            <consortium name="The Broad Institute Genome Sequencing Center for Infectious Disease"/>
            <person name="Wu L."/>
            <person name="Ma J."/>
        </authorList>
    </citation>
    <scope>NUCLEOTIDE SEQUENCE [LARGE SCALE GENOMIC DNA]</scope>
    <source>
        <strain evidence="2">CGMCC 1.12750</strain>
    </source>
</reference>
<protein>
    <submittedName>
        <fullName evidence="1">Uncharacterized protein</fullName>
    </submittedName>
</protein>